<dbReference type="AlphaFoldDB" id="A0A7S4LIX5"/>
<dbReference type="EMBL" id="HBJA01127714">
    <property type="protein sequence ID" value="CAE0832721.1"/>
    <property type="molecule type" value="Transcribed_RNA"/>
</dbReference>
<gene>
    <name evidence="1" type="ORF">EGYM00163_LOCUS44006</name>
</gene>
<sequence length="219" mass="23652">MSSPVLHSSSVHYSSCGAQTHPLVSAWWQHLVHTMTRLCQGTDTSQHARAAGTSGLFTIMFLESPADVSNPATKSKQPHEPLSDLECKPSLHEPEIPAAVMEGNSLHPGGVELQCPAPRRGCPANLSHLCLPADPMNNTVVLFLVQMQCHLLTLVGLQQVLTAPLKSMWHSNFRKQSLVKSLLCLICIGSQPSLKGAVFGVPCSSGLWIVSSDYKKIIT</sequence>
<proteinExistence type="predicted"/>
<name>A0A7S4LIX5_9EUGL</name>
<evidence type="ECO:0000313" key="1">
    <source>
        <dbReference type="EMBL" id="CAE0832721.1"/>
    </source>
</evidence>
<reference evidence="1" key="1">
    <citation type="submission" date="2021-01" db="EMBL/GenBank/DDBJ databases">
        <authorList>
            <person name="Corre E."/>
            <person name="Pelletier E."/>
            <person name="Niang G."/>
            <person name="Scheremetjew M."/>
            <person name="Finn R."/>
            <person name="Kale V."/>
            <person name="Holt S."/>
            <person name="Cochrane G."/>
            <person name="Meng A."/>
            <person name="Brown T."/>
            <person name="Cohen L."/>
        </authorList>
    </citation>
    <scope>NUCLEOTIDE SEQUENCE</scope>
    <source>
        <strain evidence="1">CCMP1594</strain>
    </source>
</reference>
<organism evidence="1">
    <name type="scientific">Eutreptiella gymnastica</name>
    <dbReference type="NCBI Taxonomy" id="73025"/>
    <lineage>
        <taxon>Eukaryota</taxon>
        <taxon>Discoba</taxon>
        <taxon>Euglenozoa</taxon>
        <taxon>Euglenida</taxon>
        <taxon>Spirocuta</taxon>
        <taxon>Euglenophyceae</taxon>
        <taxon>Eutreptiales</taxon>
        <taxon>Eutreptiaceae</taxon>
        <taxon>Eutreptiella</taxon>
    </lineage>
</organism>
<protein>
    <submittedName>
        <fullName evidence="1">Uncharacterized protein</fullName>
    </submittedName>
</protein>
<accession>A0A7S4LIX5</accession>